<evidence type="ECO:0000313" key="2">
    <source>
        <dbReference type="EMBL" id="EHO16630.1"/>
    </source>
</evidence>
<feature type="region of interest" description="Disordered" evidence="1">
    <location>
        <begin position="98"/>
        <end position="123"/>
    </location>
</feature>
<keyword evidence="3" id="KW-1185">Reference proteome</keyword>
<dbReference type="Proteomes" id="UP000018466">
    <property type="component" value="Unassembled WGS sequence"/>
</dbReference>
<proteinExistence type="predicted"/>
<evidence type="ECO:0000256" key="1">
    <source>
        <dbReference type="SAM" id="MobiDB-lite"/>
    </source>
</evidence>
<reference evidence="2 3" key="1">
    <citation type="submission" date="2011-10" db="EMBL/GenBank/DDBJ databases">
        <title>The Genome Sequence of Lachnospiraceae bacterium ACC2.</title>
        <authorList>
            <consortium name="The Broad Institute Genome Sequencing Platform"/>
            <person name="Earl A."/>
            <person name="Ward D."/>
            <person name="Feldgarden M."/>
            <person name="Gevers D."/>
            <person name="Sizova M."/>
            <person name="Hazen A."/>
            <person name="Epstein S."/>
            <person name="Young S.K."/>
            <person name="Zeng Q."/>
            <person name="Gargeya S."/>
            <person name="Fitzgerald M."/>
            <person name="Haas B."/>
            <person name="Abouelleil A."/>
            <person name="Alvarado L."/>
            <person name="Arachchi H.M."/>
            <person name="Berlin A."/>
            <person name="Brown A."/>
            <person name="Chapman S.B."/>
            <person name="Chen Z."/>
            <person name="Dunbar C."/>
            <person name="Freedman E."/>
            <person name="Gearin G."/>
            <person name="Goldberg J."/>
            <person name="Griggs A."/>
            <person name="Gujja S."/>
            <person name="Heiman D."/>
            <person name="Howarth C."/>
            <person name="Larson L."/>
            <person name="Lui A."/>
            <person name="MacDonald P.J.P."/>
            <person name="Montmayeur A."/>
            <person name="Murphy C."/>
            <person name="Neiman D."/>
            <person name="Pearson M."/>
            <person name="Priest M."/>
            <person name="Roberts A."/>
            <person name="Saif S."/>
            <person name="Shea T."/>
            <person name="Shenoy N."/>
            <person name="Sisk P."/>
            <person name="Stolte C."/>
            <person name="Sykes S."/>
            <person name="Wortman J."/>
            <person name="Nusbaum C."/>
            <person name="Birren B."/>
        </authorList>
    </citation>
    <scope>NUCLEOTIDE SEQUENCE [LARGE SCALE GENOMIC DNA]</scope>
    <source>
        <strain evidence="2 3">ACC2</strain>
    </source>
</reference>
<dbReference type="Pfam" id="PF08902">
    <property type="entry name" value="DUF1848"/>
    <property type="match status" value="1"/>
</dbReference>
<dbReference type="AlphaFoldDB" id="A0AA37DG47"/>
<accession>A0AA37DG47</accession>
<dbReference type="EMBL" id="AGEL01000007">
    <property type="protein sequence ID" value="EHO16630.1"/>
    <property type="molecule type" value="Genomic_DNA"/>
</dbReference>
<name>A0AA37DG47_9FIRM</name>
<comment type="caution">
    <text evidence="2">The sequence shown here is derived from an EMBL/GenBank/DDBJ whole genome shotgun (WGS) entry which is preliminary data.</text>
</comment>
<protein>
    <recommendedName>
        <fullName evidence="4">DUF1848 family protein</fullName>
    </recommendedName>
</protein>
<gene>
    <name evidence="2" type="ORF">HMPREF9623_01329</name>
</gene>
<organism evidence="2 3">
    <name type="scientific">Stomatobaculum longum</name>
    <dbReference type="NCBI Taxonomy" id="796942"/>
    <lineage>
        <taxon>Bacteria</taxon>
        <taxon>Bacillati</taxon>
        <taxon>Bacillota</taxon>
        <taxon>Clostridia</taxon>
        <taxon>Lachnospirales</taxon>
        <taxon>Lachnospiraceae</taxon>
        <taxon>Stomatobaculum</taxon>
    </lineage>
</organism>
<sequence>MILNTGCRTDIPAYYSRWFYNRINAGYVCTRNPYRPNQVLKYRLDPELVDILCFCTKNPAPMLPRLAELDRFRQFWFVTLTPYGKEIEPNVPYKRTVSESIRRKSGQKRSPGATIPFSSQKNTPQSIICKPLKRWPPHCKTGWASVLSAFSTCMKRQSGISRRHGQ</sequence>
<evidence type="ECO:0008006" key="4">
    <source>
        <dbReference type="Google" id="ProtNLM"/>
    </source>
</evidence>
<dbReference type="InterPro" id="IPR014998">
    <property type="entry name" value="DUF1848"/>
</dbReference>
<evidence type="ECO:0000313" key="3">
    <source>
        <dbReference type="Proteomes" id="UP000018466"/>
    </source>
</evidence>